<keyword evidence="3" id="KW-1185">Reference proteome</keyword>
<evidence type="ECO:0000313" key="2">
    <source>
        <dbReference type="EMBL" id="MEQ2299365.1"/>
    </source>
</evidence>
<keyword evidence="1" id="KW-0732">Signal</keyword>
<gene>
    <name evidence="2" type="ORF">AMECASPLE_014370</name>
</gene>
<feature type="signal peptide" evidence="1">
    <location>
        <begin position="1"/>
        <end position="37"/>
    </location>
</feature>
<accession>A0ABV0YZS4</accession>
<sequence length="100" mass="11035">MAALMGHGDSTSHSSVPSHPWMFFLWALSTLLSQVCCFNLDTTHTLHKLGDRGTFFGFSVALHQQLNPEPQSCAARAWTKAQWEAGSELSRILLCGLHAH</sequence>
<reference evidence="2 3" key="1">
    <citation type="submission" date="2021-06" db="EMBL/GenBank/DDBJ databases">
        <authorList>
            <person name="Palmer J.M."/>
        </authorList>
    </citation>
    <scope>NUCLEOTIDE SEQUENCE [LARGE SCALE GENOMIC DNA]</scope>
    <source>
        <strain evidence="2 3">AS_MEX2019</strain>
        <tissue evidence="2">Muscle</tissue>
    </source>
</reference>
<name>A0ABV0YZS4_9TELE</name>
<organism evidence="2 3">
    <name type="scientific">Ameca splendens</name>
    <dbReference type="NCBI Taxonomy" id="208324"/>
    <lineage>
        <taxon>Eukaryota</taxon>
        <taxon>Metazoa</taxon>
        <taxon>Chordata</taxon>
        <taxon>Craniata</taxon>
        <taxon>Vertebrata</taxon>
        <taxon>Euteleostomi</taxon>
        <taxon>Actinopterygii</taxon>
        <taxon>Neopterygii</taxon>
        <taxon>Teleostei</taxon>
        <taxon>Neoteleostei</taxon>
        <taxon>Acanthomorphata</taxon>
        <taxon>Ovalentaria</taxon>
        <taxon>Atherinomorphae</taxon>
        <taxon>Cyprinodontiformes</taxon>
        <taxon>Goodeidae</taxon>
        <taxon>Ameca</taxon>
    </lineage>
</organism>
<protein>
    <submittedName>
        <fullName evidence="2">Uncharacterized protein</fullName>
    </submittedName>
</protein>
<evidence type="ECO:0000313" key="3">
    <source>
        <dbReference type="Proteomes" id="UP001469553"/>
    </source>
</evidence>
<feature type="chain" id="PRO_5046670903" evidence="1">
    <location>
        <begin position="38"/>
        <end position="100"/>
    </location>
</feature>
<comment type="caution">
    <text evidence="2">The sequence shown here is derived from an EMBL/GenBank/DDBJ whole genome shotgun (WGS) entry which is preliminary data.</text>
</comment>
<dbReference type="Proteomes" id="UP001469553">
    <property type="component" value="Unassembled WGS sequence"/>
</dbReference>
<proteinExistence type="predicted"/>
<evidence type="ECO:0000256" key="1">
    <source>
        <dbReference type="SAM" id="SignalP"/>
    </source>
</evidence>
<dbReference type="EMBL" id="JAHRIP010047997">
    <property type="protein sequence ID" value="MEQ2299365.1"/>
    <property type="molecule type" value="Genomic_DNA"/>
</dbReference>